<feature type="coiled-coil region" evidence="6">
    <location>
        <begin position="774"/>
        <end position="1008"/>
    </location>
</feature>
<evidence type="ECO:0000256" key="6">
    <source>
        <dbReference type="SAM" id="Coils"/>
    </source>
</evidence>
<feature type="coiled-coil region" evidence="6">
    <location>
        <begin position="402"/>
        <end position="443"/>
    </location>
</feature>
<protein>
    <recommendedName>
        <fullName evidence="7">SMC hinge domain-containing protein</fullName>
    </recommendedName>
</protein>
<dbReference type="Pfam" id="PF06470">
    <property type="entry name" value="SMC_hinge"/>
    <property type="match status" value="1"/>
</dbReference>
<dbReference type="HAMAP" id="MF_01894">
    <property type="entry name" value="Smc_prok"/>
    <property type="match status" value="1"/>
</dbReference>
<organism evidence="8">
    <name type="scientific">marine metagenome</name>
    <dbReference type="NCBI Taxonomy" id="408172"/>
    <lineage>
        <taxon>unclassified sequences</taxon>
        <taxon>metagenomes</taxon>
        <taxon>ecological metagenomes</taxon>
    </lineage>
</organism>
<evidence type="ECO:0000313" key="8">
    <source>
        <dbReference type="EMBL" id="SUZ82947.1"/>
    </source>
</evidence>
<keyword evidence="3" id="KW-0067">ATP-binding</keyword>
<sequence length="1176" mass="134664">MYISELNIHGFKSFAKKEKITFGEGITVIVGPNGCGKTNIVDAIRWVLGEQKYSVLRSGKMGDIIFNGTDGLKPLSVCEATLTVHNNQGKLPLEYNDIEIGRRVYRDGESEYFLNRTPCRLKDIHDLFIDTGMGSDAYSVIELKMIEQILSETADDRKRMFEEAAGINKYKRQRRSALRKFDAVQQDLERVKDIVQEVEQKVHSLNLQLKRFKRHEQLSEELKEKELDHAFVRIHEYDSEINPLRQRVIEYTHLKDEKASSASLDEKELQKLKDLYSEQQKELNFLQTALGEMEEKRESANSNALVWAEQIKAAELTIQRLKHEDENNNDKKIVLSNQIDEYENEISTLEPQVDQKLSVYKLQKLEFEKIELRYKQAQEVLDISQTNRWDAQRKMTDDQSLLDRTLSLIEEKRNTNAEMEDKIQEIQSNQERHAEEQKDIETKKMHLEKSSASIQSELDKIRKTLNVNREKHSDLSMAIQSGNSKLESLQSRVEFYSELVEQKEGYPEGVRTVLDTPNVYPGIIGTVGDLFQIDEQYNMAFQSALGDWGKCLVAKDRKAALEVVSSARTQKIGNLSILPLKELEKLSSGLSKAPTGEGIIGRGADLCGAEKKYKSLASVLLGNVIIVDDLNKALNNHNLDDWDVVDLNGAYSGTNYVLKYRGQDIEGSILGRQKKIDSLLQAIEKLTSMLTGQENDLSKLDETIDNQSSQSKSLSDKLDKIYRELNEVETALIRNHYSQSQALESLKGFQEEVKDNHNTIDDLQASAKTLKPALAKVEAKIKKLKEAVLEAADTQVKVQAERDTFQQEVQKLRIELLNLENKRDNLNFQKRVAQDTIQELVDRKKAISGEISKLEYQRELLAQQISDVEKELQTINGQLAKEKSIINLKQSAANDTYLSMEKIQDQIRSEQQTREALLEEMKTNELKIAEMEQRINIIRERIRDRYEMEVPTNLIVDEELDDLELRIERIQRSIEKIGPINMAVQIEYEEEQARLQMLIEQRDDLLASEDNLRETIQQIDKVARKKFQKTFDQIKLNFSKLFELIFEGGSASLSLIGDPDPLESDIAIHAQPPGKKNQGLRMLSAGEKSLTAIALLFAIYQYKPSPYCILDEVDAPLDDVNIQKFKRVLNKFAEDTQFIIVTHNKLTMEAADYLYGVTMEQKGVSKLVSVKFNGQI</sequence>
<evidence type="ECO:0000256" key="5">
    <source>
        <dbReference type="ARBA" id="ARBA00023125"/>
    </source>
</evidence>
<dbReference type="SMART" id="SM00968">
    <property type="entry name" value="SMC_hinge"/>
    <property type="match status" value="1"/>
</dbReference>
<dbReference type="InterPro" id="IPR011890">
    <property type="entry name" value="SMC_prok"/>
</dbReference>
<evidence type="ECO:0000259" key="7">
    <source>
        <dbReference type="SMART" id="SM00968"/>
    </source>
</evidence>
<dbReference type="Gene3D" id="1.20.1060.20">
    <property type="match status" value="1"/>
</dbReference>
<dbReference type="InterPro" id="IPR036277">
    <property type="entry name" value="SMC_hinge_sf"/>
</dbReference>
<dbReference type="GO" id="GO:0005524">
    <property type="term" value="F:ATP binding"/>
    <property type="evidence" value="ECO:0007669"/>
    <property type="project" value="UniProtKB-KW"/>
</dbReference>
<keyword evidence="2" id="KW-0547">Nucleotide-binding</keyword>
<keyword evidence="1" id="KW-0963">Cytoplasm</keyword>
<proteinExistence type="inferred from homology"/>
<dbReference type="PANTHER" id="PTHR43977">
    <property type="entry name" value="STRUCTURAL MAINTENANCE OF CHROMOSOMES PROTEIN 3"/>
    <property type="match status" value="1"/>
</dbReference>
<dbReference type="SUPFAM" id="SSF57997">
    <property type="entry name" value="Tropomyosin"/>
    <property type="match status" value="1"/>
</dbReference>
<dbReference type="EMBL" id="UINC01001528">
    <property type="protein sequence ID" value="SUZ82947.1"/>
    <property type="molecule type" value="Genomic_DNA"/>
</dbReference>
<feature type="coiled-coil region" evidence="6">
    <location>
        <begin position="676"/>
        <end position="731"/>
    </location>
</feature>
<feature type="coiled-coil region" evidence="6">
    <location>
        <begin position="262"/>
        <end position="303"/>
    </location>
</feature>
<dbReference type="Gene3D" id="3.40.50.300">
    <property type="entry name" value="P-loop containing nucleotide triphosphate hydrolases"/>
    <property type="match status" value="2"/>
</dbReference>
<dbReference type="CDD" id="cd03278">
    <property type="entry name" value="ABC_SMC_barmotin"/>
    <property type="match status" value="1"/>
</dbReference>
<dbReference type="NCBIfam" id="TIGR02168">
    <property type="entry name" value="SMC_prok_B"/>
    <property type="match status" value="1"/>
</dbReference>
<dbReference type="InterPro" id="IPR024704">
    <property type="entry name" value="SMC"/>
</dbReference>
<name>A0A381QZ63_9ZZZZ</name>
<keyword evidence="4 6" id="KW-0175">Coiled coil</keyword>
<dbReference type="PIRSF" id="PIRSF005719">
    <property type="entry name" value="SMC"/>
    <property type="match status" value="1"/>
</dbReference>
<gene>
    <name evidence="8" type="ORF">METZ01_LOCUS35801</name>
</gene>
<dbReference type="GO" id="GO:0005694">
    <property type="term" value="C:chromosome"/>
    <property type="evidence" value="ECO:0007669"/>
    <property type="project" value="InterPro"/>
</dbReference>
<dbReference type="GO" id="GO:0007062">
    <property type="term" value="P:sister chromatid cohesion"/>
    <property type="evidence" value="ECO:0007669"/>
    <property type="project" value="InterPro"/>
</dbReference>
<evidence type="ECO:0000256" key="3">
    <source>
        <dbReference type="ARBA" id="ARBA00022840"/>
    </source>
</evidence>
<dbReference type="GO" id="GO:0030261">
    <property type="term" value="P:chromosome condensation"/>
    <property type="evidence" value="ECO:0007669"/>
    <property type="project" value="InterPro"/>
</dbReference>
<keyword evidence="5" id="KW-0238">DNA-binding</keyword>
<feature type="domain" description="SMC hinge" evidence="7">
    <location>
        <begin position="521"/>
        <end position="637"/>
    </location>
</feature>
<evidence type="ECO:0000256" key="2">
    <source>
        <dbReference type="ARBA" id="ARBA00022741"/>
    </source>
</evidence>
<dbReference type="GO" id="GO:0016887">
    <property type="term" value="F:ATP hydrolysis activity"/>
    <property type="evidence" value="ECO:0007669"/>
    <property type="project" value="InterPro"/>
</dbReference>
<evidence type="ECO:0000256" key="4">
    <source>
        <dbReference type="ARBA" id="ARBA00023054"/>
    </source>
</evidence>
<dbReference type="SUPFAM" id="SSF52540">
    <property type="entry name" value="P-loop containing nucleoside triphosphate hydrolases"/>
    <property type="match status" value="2"/>
</dbReference>
<evidence type="ECO:0000256" key="1">
    <source>
        <dbReference type="ARBA" id="ARBA00022490"/>
    </source>
</evidence>
<dbReference type="Gene3D" id="6.10.250.3110">
    <property type="match status" value="1"/>
</dbReference>
<dbReference type="AlphaFoldDB" id="A0A381QZ63"/>
<dbReference type="GO" id="GO:0003677">
    <property type="term" value="F:DNA binding"/>
    <property type="evidence" value="ECO:0007669"/>
    <property type="project" value="UniProtKB-KW"/>
</dbReference>
<reference evidence="8" key="1">
    <citation type="submission" date="2018-05" db="EMBL/GenBank/DDBJ databases">
        <authorList>
            <person name="Lanie J.A."/>
            <person name="Ng W.-L."/>
            <person name="Kazmierczak K.M."/>
            <person name="Andrzejewski T.M."/>
            <person name="Davidsen T.M."/>
            <person name="Wayne K.J."/>
            <person name="Tettelin H."/>
            <person name="Glass J.I."/>
            <person name="Rusch D."/>
            <person name="Podicherti R."/>
            <person name="Tsui H.-C.T."/>
            <person name="Winkler M.E."/>
        </authorList>
    </citation>
    <scope>NUCLEOTIDE SEQUENCE</scope>
</reference>
<dbReference type="InterPro" id="IPR027417">
    <property type="entry name" value="P-loop_NTPase"/>
</dbReference>
<dbReference type="InterPro" id="IPR003395">
    <property type="entry name" value="RecF/RecN/SMC_N"/>
</dbReference>
<dbReference type="SUPFAM" id="SSF75553">
    <property type="entry name" value="Smc hinge domain"/>
    <property type="match status" value="1"/>
</dbReference>
<accession>A0A381QZ63</accession>
<dbReference type="InterPro" id="IPR010935">
    <property type="entry name" value="SMC_hinge"/>
</dbReference>
<dbReference type="Pfam" id="PF02463">
    <property type="entry name" value="SMC_N"/>
    <property type="match status" value="1"/>
</dbReference>
<dbReference type="Gene3D" id="3.30.70.1620">
    <property type="match status" value="1"/>
</dbReference>
<feature type="coiled-coil region" evidence="6">
    <location>
        <begin position="167"/>
        <end position="225"/>
    </location>
</feature>